<evidence type="ECO:0000313" key="3">
    <source>
        <dbReference type="EMBL" id="KAL0015212.1"/>
    </source>
</evidence>
<dbReference type="InterPro" id="IPR025558">
    <property type="entry name" value="DUF4283"/>
</dbReference>
<dbReference type="Proteomes" id="UP001459277">
    <property type="component" value="Unassembled WGS sequence"/>
</dbReference>
<keyword evidence="4" id="KW-1185">Reference proteome</keyword>
<gene>
    <name evidence="3" type="ORF">SO802_002281</name>
</gene>
<keyword evidence="1" id="KW-0479">Metal-binding</keyword>
<evidence type="ECO:0000313" key="4">
    <source>
        <dbReference type="Proteomes" id="UP001459277"/>
    </source>
</evidence>
<keyword evidence="1" id="KW-0863">Zinc-finger</keyword>
<dbReference type="EMBL" id="JAZDWU010000001">
    <property type="protein sequence ID" value="KAL0015212.1"/>
    <property type="molecule type" value="Genomic_DNA"/>
</dbReference>
<dbReference type="PANTHER" id="PTHR31286:SF167">
    <property type="entry name" value="OS09G0268800 PROTEIN"/>
    <property type="match status" value="1"/>
</dbReference>
<sequence>MDAAMEELWKHFKLSDEEKGIMAVESHEVAISKQQAQFSILFTLQTTEDFNKEAFKSTCSNLWRSSRGVTIKEVGQNLFLAIFGSEEHLLEIIDKSPWSFDKRLILMKRFCGDISPAKVTFTHSLFWIRIFNIPIKSMNKDVGARIANKMGELITVDAPKSGLAWGPFLRIRVRIDITKPLMRGKMIQIENLDVNWVVFKYERLPIFCYHCGILGHQDRECPKLKTGCFATDEDDFQYGPWLRSMAPKGGRKKDAGIPHSVAREVDEEDVLSVSEEPEESQHIGRPAKELPMVVGIGNPTLTAATPGSSTAVGARENLLSTVTQEDSNVQKDTVVPDSVLAFDSNSKLIIQDQIQDLDQPKISLKKVTPSLVLDFKDTYKESPYNAQIFSDKAINCGEVIKESFSNSTVLHPNGPNLEISVKDFENSIEEPGEI</sequence>
<feature type="domain" description="CCHC-type" evidence="2">
    <location>
        <begin position="208"/>
        <end position="223"/>
    </location>
</feature>
<organism evidence="3 4">
    <name type="scientific">Lithocarpus litseifolius</name>
    <dbReference type="NCBI Taxonomy" id="425828"/>
    <lineage>
        <taxon>Eukaryota</taxon>
        <taxon>Viridiplantae</taxon>
        <taxon>Streptophyta</taxon>
        <taxon>Embryophyta</taxon>
        <taxon>Tracheophyta</taxon>
        <taxon>Spermatophyta</taxon>
        <taxon>Magnoliopsida</taxon>
        <taxon>eudicotyledons</taxon>
        <taxon>Gunneridae</taxon>
        <taxon>Pentapetalae</taxon>
        <taxon>rosids</taxon>
        <taxon>fabids</taxon>
        <taxon>Fagales</taxon>
        <taxon>Fagaceae</taxon>
        <taxon>Lithocarpus</taxon>
    </lineage>
</organism>
<protein>
    <recommendedName>
        <fullName evidence="2">CCHC-type domain-containing protein</fullName>
    </recommendedName>
</protein>
<dbReference type="Pfam" id="PF14392">
    <property type="entry name" value="zf-CCHC_4"/>
    <property type="match status" value="1"/>
</dbReference>
<evidence type="ECO:0000259" key="2">
    <source>
        <dbReference type="PROSITE" id="PS50158"/>
    </source>
</evidence>
<name>A0AAW2DZF1_9ROSI</name>
<accession>A0AAW2DZF1</accession>
<comment type="caution">
    <text evidence="3">The sequence shown here is derived from an EMBL/GenBank/DDBJ whole genome shotgun (WGS) entry which is preliminary data.</text>
</comment>
<dbReference type="InterPro" id="IPR001878">
    <property type="entry name" value="Znf_CCHC"/>
</dbReference>
<dbReference type="PANTHER" id="PTHR31286">
    <property type="entry name" value="GLYCINE-RICH CELL WALL STRUCTURAL PROTEIN 1.8-LIKE"/>
    <property type="match status" value="1"/>
</dbReference>
<dbReference type="InterPro" id="IPR025836">
    <property type="entry name" value="Zn_knuckle_CX2CX4HX4C"/>
</dbReference>
<evidence type="ECO:0000256" key="1">
    <source>
        <dbReference type="PROSITE-ProRule" id="PRU00047"/>
    </source>
</evidence>
<dbReference type="GO" id="GO:0008270">
    <property type="term" value="F:zinc ion binding"/>
    <property type="evidence" value="ECO:0007669"/>
    <property type="project" value="UniProtKB-KW"/>
</dbReference>
<keyword evidence="1" id="KW-0862">Zinc</keyword>
<dbReference type="SUPFAM" id="SSF57756">
    <property type="entry name" value="Retrovirus zinc finger-like domains"/>
    <property type="match status" value="1"/>
</dbReference>
<proteinExistence type="predicted"/>
<dbReference type="AlphaFoldDB" id="A0AAW2DZF1"/>
<dbReference type="InterPro" id="IPR036875">
    <property type="entry name" value="Znf_CCHC_sf"/>
</dbReference>
<dbReference type="InterPro" id="IPR040256">
    <property type="entry name" value="At4g02000-like"/>
</dbReference>
<reference evidence="3 4" key="1">
    <citation type="submission" date="2024-01" db="EMBL/GenBank/DDBJ databases">
        <title>A telomere-to-telomere, gap-free genome of sweet tea (Lithocarpus litseifolius).</title>
        <authorList>
            <person name="Zhou J."/>
        </authorList>
    </citation>
    <scope>NUCLEOTIDE SEQUENCE [LARGE SCALE GENOMIC DNA]</scope>
    <source>
        <strain evidence="3">Zhou-2022a</strain>
        <tissue evidence="3">Leaf</tissue>
    </source>
</reference>
<dbReference type="Pfam" id="PF14111">
    <property type="entry name" value="DUF4283"/>
    <property type="match status" value="1"/>
</dbReference>
<dbReference type="PROSITE" id="PS50158">
    <property type="entry name" value="ZF_CCHC"/>
    <property type="match status" value="1"/>
</dbReference>
<dbReference type="GO" id="GO:0003676">
    <property type="term" value="F:nucleic acid binding"/>
    <property type="evidence" value="ECO:0007669"/>
    <property type="project" value="InterPro"/>
</dbReference>